<dbReference type="Proteomes" id="UP000266177">
    <property type="component" value="Unassembled WGS sequence"/>
</dbReference>
<evidence type="ECO:0000313" key="6">
    <source>
        <dbReference type="EMBL" id="RJG23585.1"/>
    </source>
</evidence>
<comment type="similarity">
    <text evidence="1 3">Belongs to the Cu-Zn superoxide dismutase family.</text>
</comment>
<keyword evidence="3" id="KW-0862">Zinc</keyword>
<dbReference type="InterPro" id="IPR024134">
    <property type="entry name" value="SOD_Cu/Zn_/chaperone"/>
</dbReference>
<dbReference type="EC" id="1.15.1.1" evidence="3"/>
<comment type="cofactor">
    <cofactor evidence="3">
        <name>Cu cation</name>
        <dbReference type="ChEBI" id="CHEBI:23378"/>
    </cofactor>
    <text evidence="3">Binds 1 copper ion per subunit.</text>
</comment>
<name>A0A3A3GLL1_PANTH</name>
<dbReference type="InterPro" id="IPR018152">
    <property type="entry name" value="SOD_Cu/Zn_BS"/>
</dbReference>
<dbReference type="RefSeq" id="WP_119794074.1">
    <property type="nucleotide sequence ID" value="NZ_QYZD01000010.1"/>
</dbReference>
<reference evidence="6 7" key="1">
    <citation type="submission" date="2018-09" db="EMBL/GenBank/DDBJ databases">
        <title>Paenibacillus SK2017-BO5.</title>
        <authorList>
            <person name="Piskunova J.V."/>
            <person name="Dubiley S.A."/>
            <person name="Severinov K.V."/>
        </authorList>
    </citation>
    <scope>NUCLEOTIDE SEQUENCE [LARGE SCALE GENOMIC DNA]</scope>
    <source>
        <strain evidence="6 7">BO5</strain>
    </source>
</reference>
<keyword evidence="3" id="KW-0560">Oxidoreductase</keyword>
<keyword evidence="3" id="KW-0186">Copper</keyword>
<protein>
    <recommendedName>
        <fullName evidence="3">Superoxide dismutase [Cu-Zn]</fullName>
        <ecNumber evidence="3">1.15.1.1</ecNumber>
    </recommendedName>
</protein>
<evidence type="ECO:0000259" key="5">
    <source>
        <dbReference type="Pfam" id="PF00080"/>
    </source>
</evidence>
<dbReference type="SUPFAM" id="SSF49329">
    <property type="entry name" value="Cu,Zn superoxide dismutase-like"/>
    <property type="match status" value="1"/>
</dbReference>
<feature type="chain" id="PRO_5017207820" description="Superoxide dismutase [Cu-Zn]" evidence="4">
    <location>
        <begin position="26"/>
        <end position="178"/>
    </location>
</feature>
<dbReference type="GO" id="GO:0005507">
    <property type="term" value="F:copper ion binding"/>
    <property type="evidence" value="ECO:0007669"/>
    <property type="project" value="InterPro"/>
</dbReference>
<dbReference type="PROSITE" id="PS00332">
    <property type="entry name" value="SOD_CU_ZN_2"/>
    <property type="match status" value="1"/>
</dbReference>
<comment type="caution">
    <text evidence="6">The sequence shown here is derived from an EMBL/GenBank/DDBJ whole genome shotgun (WGS) entry which is preliminary data.</text>
</comment>
<evidence type="ECO:0000313" key="7">
    <source>
        <dbReference type="Proteomes" id="UP000266177"/>
    </source>
</evidence>
<gene>
    <name evidence="6" type="ORF">DQX05_13130</name>
</gene>
<dbReference type="PANTHER" id="PTHR10003">
    <property type="entry name" value="SUPEROXIDE DISMUTASE CU-ZN -RELATED"/>
    <property type="match status" value="1"/>
</dbReference>
<feature type="domain" description="Superoxide dismutase copper/zinc binding" evidence="5">
    <location>
        <begin position="46"/>
        <end position="177"/>
    </location>
</feature>
<comment type="catalytic activity">
    <reaction evidence="3">
        <text>2 superoxide + 2 H(+) = H2O2 + O2</text>
        <dbReference type="Rhea" id="RHEA:20696"/>
        <dbReference type="ChEBI" id="CHEBI:15378"/>
        <dbReference type="ChEBI" id="CHEBI:15379"/>
        <dbReference type="ChEBI" id="CHEBI:16240"/>
        <dbReference type="ChEBI" id="CHEBI:18421"/>
        <dbReference type="EC" id="1.15.1.1"/>
    </reaction>
</comment>
<dbReference type="CDD" id="cd00305">
    <property type="entry name" value="Cu-Zn_Superoxide_Dismutase"/>
    <property type="match status" value="1"/>
</dbReference>
<proteinExistence type="inferred from homology"/>
<organism evidence="6 7">
    <name type="scientific">Paenibacillus thiaminolyticus</name>
    <name type="common">Bacillus thiaminolyticus</name>
    <dbReference type="NCBI Taxonomy" id="49283"/>
    <lineage>
        <taxon>Bacteria</taxon>
        <taxon>Bacillati</taxon>
        <taxon>Bacillota</taxon>
        <taxon>Bacilli</taxon>
        <taxon>Bacillales</taxon>
        <taxon>Paenibacillaceae</taxon>
        <taxon>Paenibacillus</taxon>
    </lineage>
</organism>
<dbReference type="InterPro" id="IPR036423">
    <property type="entry name" value="SOD-like_Cu/Zn_dom_sf"/>
</dbReference>
<comment type="cofactor">
    <cofactor evidence="3">
        <name>Zn(2+)</name>
        <dbReference type="ChEBI" id="CHEBI:29105"/>
    </cofactor>
    <text evidence="3">Binds 1 zinc ion per subunit.</text>
</comment>
<dbReference type="Gene3D" id="2.60.40.200">
    <property type="entry name" value="Superoxide dismutase, copper/zinc binding domain"/>
    <property type="match status" value="1"/>
</dbReference>
<dbReference type="Pfam" id="PF00080">
    <property type="entry name" value="Sod_Cu"/>
    <property type="match status" value="1"/>
</dbReference>
<dbReference type="EMBL" id="QYZD01000010">
    <property type="protein sequence ID" value="RJG23585.1"/>
    <property type="molecule type" value="Genomic_DNA"/>
</dbReference>
<keyword evidence="3" id="KW-0479">Metal-binding</keyword>
<accession>A0A3A3GLL1</accession>
<feature type="signal peptide" evidence="4">
    <location>
        <begin position="1"/>
        <end position="25"/>
    </location>
</feature>
<comment type="function">
    <text evidence="2">Destroys radicals which are normally produced within the cells and which are toxic to biological systems. May play a role in favoring mycobacterial survival in phagocytes.</text>
</comment>
<dbReference type="OrthoDB" id="9792957at2"/>
<evidence type="ECO:0000256" key="2">
    <source>
        <dbReference type="ARBA" id="ARBA00024900"/>
    </source>
</evidence>
<dbReference type="AlphaFoldDB" id="A0A3A3GLL1"/>
<evidence type="ECO:0000256" key="1">
    <source>
        <dbReference type="ARBA" id="ARBA00010457"/>
    </source>
</evidence>
<dbReference type="InterPro" id="IPR001424">
    <property type="entry name" value="SOD_Cu_Zn_dom"/>
</dbReference>
<sequence>MKKLAFVCMLGSALIISAWSFQAAAADDNSSVADVKIINTKGEQIGMAKLMQIGDKVQVTIKAHKLPPGLHGFHFHSVGRCDPPDFKTAEAHFNPHDKQHGFDNPKGFHAGDLPNLDVDADGKVEVTMSTTAVTLEKGKPNSLIRPGGTALIIHAQPDDYVTDPAGNSGDRIACGAIN</sequence>
<keyword evidence="4" id="KW-0732">Signal</keyword>
<evidence type="ECO:0000256" key="4">
    <source>
        <dbReference type="SAM" id="SignalP"/>
    </source>
</evidence>
<dbReference type="GO" id="GO:0004784">
    <property type="term" value="F:superoxide dismutase activity"/>
    <property type="evidence" value="ECO:0007669"/>
    <property type="project" value="UniProtKB-EC"/>
</dbReference>
<evidence type="ECO:0000256" key="3">
    <source>
        <dbReference type="RuleBase" id="RU000393"/>
    </source>
</evidence>